<keyword evidence="2" id="KW-1185">Reference proteome</keyword>
<dbReference type="InterPro" id="IPR035942">
    <property type="entry name" value="Lp2179-like_sf"/>
</dbReference>
<gene>
    <name evidence="1" type="ORF">G6R28_02840</name>
</gene>
<dbReference type="RefSeq" id="WP_213792715.1">
    <property type="nucleotide sequence ID" value="NZ_JAAMFJ010000001.1"/>
</dbReference>
<reference evidence="1 2" key="1">
    <citation type="submission" date="2020-02" db="EMBL/GenBank/DDBJ databases">
        <title>Fructobacillus sp. isolated from paper mulberry of Taiwan.</title>
        <authorList>
            <person name="Lin S.-T."/>
        </authorList>
    </citation>
    <scope>NUCLEOTIDE SEQUENCE [LARGE SCALE GENOMIC DNA]</scope>
    <source>
        <strain evidence="1 2">M1-21</strain>
    </source>
</reference>
<dbReference type="EMBL" id="JAAMFJ010000001">
    <property type="protein sequence ID" value="MBS9336168.1"/>
    <property type="molecule type" value="Genomic_DNA"/>
</dbReference>
<dbReference type="Gene3D" id="3.30.1820.10">
    <property type="entry name" value="Lp2179-like"/>
    <property type="match status" value="1"/>
</dbReference>
<proteinExistence type="predicted"/>
<evidence type="ECO:0000313" key="2">
    <source>
        <dbReference type="Proteomes" id="UP000735205"/>
    </source>
</evidence>
<accession>A0ABS5QSJ6</accession>
<evidence type="ECO:0000313" key="1">
    <source>
        <dbReference type="EMBL" id="MBS9336168.1"/>
    </source>
</evidence>
<sequence length="112" mass="12041">MAFQKQVTVAGLGDFAISPSIKKFTLMDLGFLANNAGAFVLKRSLQPEAALDQAISLKIVVSKDLSAVKVDIVGAAGGPVAIEKRTDKADMEELLAFYFKELVDRQVLEQVA</sequence>
<name>A0ABS5QSJ6_9LACO</name>
<dbReference type="Pfam" id="PF08866">
    <property type="entry name" value="DUF1831"/>
    <property type="match status" value="1"/>
</dbReference>
<dbReference type="InterPro" id="IPR014965">
    <property type="entry name" value="Amino_acid_metab_prot_put"/>
</dbReference>
<dbReference type="SUPFAM" id="SSF160800">
    <property type="entry name" value="Lp2179-like"/>
    <property type="match status" value="1"/>
</dbReference>
<comment type="caution">
    <text evidence="1">The sequence shown here is derived from an EMBL/GenBank/DDBJ whole genome shotgun (WGS) entry which is preliminary data.</text>
</comment>
<organism evidence="1 2">
    <name type="scientific">Fructobacillus papyrifericola</name>
    <dbReference type="NCBI Taxonomy" id="2713172"/>
    <lineage>
        <taxon>Bacteria</taxon>
        <taxon>Bacillati</taxon>
        <taxon>Bacillota</taxon>
        <taxon>Bacilli</taxon>
        <taxon>Lactobacillales</taxon>
        <taxon>Lactobacillaceae</taxon>
        <taxon>Fructobacillus</taxon>
    </lineage>
</organism>
<protein>
    <submittedName>
        <fullName evidence="1">DUF1831 domain-containing protein</fullName>
    </submittedName>
</protein>
<dbReference type="Proteomes" id="UP000735205">
    <property type="component" value="Unassembled WGS sequence"/>
</dbReference>